<dbReference type="KEGG" id="tpx:Turpa_3825"/>
<gene>
    <name evidence="4" type="ordered locus">Turpa_3825</name>
</gene>
<proteinExistence type="predicted"/>
<reference evidence="4 5" key="1">
    <citation type="submission" date="2012-06" db="EMBL/GenBank/DDBJ databases">
        <title>The complete chromosome of genome of Turneriella parva DSM 21527.</title>
        <authorList>
            <consortium name="US DOE Joint Genome Institute (JGI-PGF)"/>
            <person name="Lucas S."/>
            <person name="Han J."/>
            <person name="Lapidus A."/>
            <person name="Bruce D."/>
            <person name="Goodwin L."/>
            <person name="Pitluck S."/>
            <person name="Peters L."/>
            <person name="Kyrpides N."/>
            <person name="Mavromatis K."/>
            <person name="Ivanova N."/>
            <person name="Mikhailova N."/>
            <person name="Chertkov O."/>
            <person name="Detter J.C."/>
            <person name="Tapia R."/>
            <person name="Han C."/>
            <person name="Land M."/>
            <person name="Hauser L."/>
            <person name="Markowitz V."/>
            <person name="Cheng J.-F."/>
            <person name="Hugenholtz P."/>
            <person name="Woyke T."/>
            <person name="Wu D."/>
            <person name="Gronow S."/>
            <person name="Wellnitz S."/>
            <person name="Brambilla E."/>
            <person name="Klenk H.-P."/>
            <person name="Eisen J.A."/>
        </authorList>
    </citation>
    <scope>NUCLEOTIDE SEQUENCE [LARGE SCALE GENOMIC DNA]</scope>
    <source>
        <strain evidence="5">ATCC BAA-1111 / DSM 21527 / NCTC 11395 / H</strain>
    </source>
</reference>
<dbReference type="Pfam" id="PF13505">
    <property type="entry name" value="OMP_b-brl"/>
    <property type="match status" value="1"/>
</dbReference>
<evidence type="ECO:0000313" key="4">
    <source>
        <dbReference type="EMBL" id="AFM14459.1"/>
    </source>
</evidence>
<feature type="chain" id="PRO_5003686673" description="Outer membrane protein beta-barrel domain-containing protein" evidence="2">
    <location>
        <begin position="21"/>
        <end position="220"/>
    </location>
</feature>
<evidence type="ECO:0000256" key="2">
    <source>
        <dbReference type="SAM" id="SignalP"/>
    </source>
</evidence>
<dbReference type="AlphaFoldDB" id="I4BB02"/>
<feature type="domain" description="Outer membrane protein beta-barrel" evidence="3">
    <location>
        <begin position="7"/>
        <end position="174"/>
    </location>
</feature>
<sequence length="220" mass="23241">MKKIIFASALMLAATTSSFGAVKAGKFGMDFSFAGSLGTWTTRSMNDGPGAPNFGGMPTVGLRYHLTDMIAIAPSVGFYTATTTDNTNNTIATQTKTTEVSRTAWGFGLEIPLYLVKLNAMDLYIAPGVGFAPTSATTKTTRVDGLTTEGKSTGSYISVFAALGLQVPINDQFHVFGKTTVGWASGTTNPDTNSNPADVDDKSTYFGLQSWAVGAIFYFN</sequence>
<keyword evidence="5" id="KW-1185">Reference proteome</keyword>
<accession>I4BB02</accession>
<evidence type="ECO:0000313" key="5">
    <source>
        <dbReference type="Proteomes" id="UP000006048"/>
    </source>
</evidence>
<evidence type="ECO:0000256" key="1">
    <source>
        <dbReference type="ARBA" id="ARBA00022729"/>
    </source>
</evidence>
<dbReference type="Proteomes" id="UP000006048">
    <property type="component" value="Chromosome"/>
</dbReference>
<dbReference type="HOGENOM" id="CLU_1255511_0_0_12"/>
<dbReference type="InterPro" id="IPR027385">
    <property type="entry name" value="Beta-barrel_OMP"/>
</dbReference>
<protein>
    <recommendedName>
        <fullName evidence="3">Outer membrane protein beta-barrel domain-containing protein</fullName>
    </recommendedName>
</protein>
<dbReference type="SUPFAM" id="SSF56925">
    <property type="entry name" value="OMPA-like"/>
    <property type="match status" value="1"/>
</dbReference>
<organism evidence="4 5">
    <name type="scientific">Turneriella parva (strain ATCC BAA-1111 / DSM 21527 / NCTC 11395 / H)</name>
    <name type="common">Leptospira parva</name>
    <dbReference type="NCBI Taxonomy" id="869212"/>
    <lineage>
        <taxon>Bacteria</taxon>
        <taxon>Pseudomonadati</taxon>
        <taxon>Spirochaetota</taxon>
        <taxon>Spirochaetia</taxon>
        <taxon>Leptospirales</taxon>
        <taxon>Leptospiraceae</taxon>
        <taxon>Turneriella</taxon>
    </lineage>
</organism>
<dbReference type="STRING" id="869212.Turpa_3825"/>
<dbReference type="InterPro" id="IPR011250">
    <property type="entry name" value="OMP/PagP_B-barrel"/>
</dbReference>
<name>I4BB02_TURPD</name>
<dbReference type="RefSeq" id="WP_014804936.1">
    <property type="nucleotide sequence ID" value="NC_018020.1"/>
</dbReference>
<evidence type="ECO:0000259" key="3">
    <source>
        <dbReference type="Pfam" id="PF13505"/>
    </source>
</evidence>
<dbReference type="EMBL" id="CP002959">
    <property type="protein sequence ID" value="AFM14459.1"/>
    <property type="molecule type" value="Genomic_DNA"/>
</dbReference>
<feature type="signal peptide" evidence="2">
    <location>
        <begin position="1"/>
        <end position="20"/>
    </location>
</feature>
<keyword evidence="1 2" id="KW-0732">Signal</keyword>